<dbReference type="EMBL" id="SNRY01000696">
    <property type="protein sequence ID" value="KAA6337485.1"/>
    <property type="molecule type" value="Genomic_DNA"/>
</dbReference>
<gene>
    <name evidence="1" type="ORF">EZS27_014446</name>
</gene>
<accession>A0A5J4RW60</accession>
<comment type="caution">
    <text evidence="1">The sequence shown here is derived from an EMBL/GenBank/DDBJ whole genome shotgun (WGS) entry which is preliminary data.</text>
</comment>
<reference evidence="1" key="1">
    <citation type="submission" date="2019-03" db="EMBL/GenBank/DDBJ databases">
        <title>Single cell metagenomics reveals metabolic interactions within the superorganism composed of flagellate Streblomastix strix and complex community of Bacteroidetes bacteria on its surface.</title>
        <authorList>
            <person name="Treitli S.C."/>
            <person name="Kolisko M."/>
            <person name="Husnik F."/>
            <person name="Keeling P."/>
            <person name="Hampl V."/>
        </authorList>
    </citation>
    <scope>NUCLEOTIDE SEQUENCE</scope>
    <source>
        <strain evidence="1">STM</strain>
    </source>
</reference>
<dbReference type="AlphaFoldDB" id="A0A5J4RW60"/>
<protein>
    <submittedName>
        <fullName evidence="1">Uncharacterized protein</fullName>
    </submittedName>
</protein>
<organism evidence="1">
    <name type="scientific">termite gut metagenome</name>
    <dbReference type="NCBI Taxonomy" id="433724"/>
    <lineage>
        <taxon>unclassified sequences</taxon>
        <taxon>metagenomes</taxon>
        <taxon>organismal metagenomes</taxon>
    </lineage>
</organism>
<proteinExistence type="predicted"/>
<name>A0A5J4RW60_9ZZZZ</name>
<sequence length="144" mass="16943">MVLKEIEMKIIEKGRLTEFQLREVQRQLTLIKTVSDGYWRFLPDIQSRVKTLDMRIDYCKMKNRNEKNKEERLTESQLREVQRQLALTKGTKVCMTGAEAEMENLKGKVFTVIHGPQIMCGEFVVWLDKYSGAYACEYLVKVEE</sequence>
<evidence type="ECO:0000313" key="1">
    <source>
        <dbReference type="EMBL" id="KAA6337485.1"/>
    </source>
</evidence>